<evidence type="ECO:0000313" key="3">
    <source>
        <dbReference type="Proteomes" id="UP001152797"/>
    </source>
</evidence>
<reference evidence="2 3" key="2">
    <citation type="submission" date="2024-05" db="EMBL/GenBank/DDBJ databases">
        <authorList>
            <person name="Chen Y."/>
            <person name="Shah S."/>
            <person name="Dougan E. K."/>
            <person name="Thang M."/>
            <person name="Chan C."/>
        </authorList>
    </citation>
    <scope>NUCLEOTIDE SEQUENCE [LARGE SCALE GENOMIC DNA]</scope>
</reference>
<keyword evidence="3" id="KW-1185">Reference proteome</keyword>
<dbReference type="EMBL" id="CAMXCT030001658">
    <property type="protein sequence ID" value="CAL4779307.1"/>
    <property type="molecule type" value="Genomic_DNA"/>
</dbReference>
<reference evidence="1" key="1">
    <citation type="submission" date="2022-10" db="EMBL/GenBank/DDBJ databases">
        <authorList>
            <person name="Chen Y."/>
            <person name="Dougan E. K."/>
            <person name="Chan C."/>
            <person name="Rhodes N."/>
            <person name="Thang M."/>
        </authorList>
    </citation>
    <scope>NUCLEOTIDE SEQUENCE</scope>
</reference>
<gene>
    <name evidence="1" type="ORF">C1SCF055_LOCUS18854</name>
</gene>
<accession>A0A9P1CI39</accession>
<proteinExistence type="predicted"/>
<dbReference type="Gene3D" id="3.60.60.10">
    <property type="entry name" value="Penicillin V Acylase, Chain A"/>
    <property type="match status" value="1"/>
</dbReference>
<protein>
    <submittedName>
        <fullName evidence="2">N-acylethanolamine-hydrolyzing acid amidase [Cleaved into: N-acylethanolamine-hydrolyzing acid amidase subunit alpha N-acylethanolamine-hydrolyzing acid amidase subunit beta]</fullName>
    </submittedName>
</protein>
<evidence type="ECO:0000313" key="2">
    <source>
        <dbReference type="EMBL" id="CAL4779307.1"/>
    </source>
</evidence>
<dbReference type="EMBL" id="CAMXCT010001658">
    <property type="protein sequence ID" value="CAI3991995.1"/>
    <property type="molecule type" value="Genomic_DNA"/>
</dbReference>
<organism evidence="1">
    <name type="scientific">Cladocopium goreaui</name>
    <dbReference type="NCBI Taxonomy" id="2562237"/>
    <lineage>
        <taxon>Eukaryota</taxon>
        <taxon>Sar</taxon>
        <taxon>Alveolata</taxon>
        <taxon>Dinophyceae</taxon>
        <taxon>Suessiales</taxon>
        <taxon>Symbiodiniaceae</taxon>
        <taxon>Cladocopium</taxon>
    </lineage>
</organism>
<dbReference type="EMBL" id="CAMXCT020001658">
    <property type="protein sequence ID" value="CAL1145370.1"/>
    <property type="molecule type" value="Genomic_DNA"/>
</dbReference>
<dbReference type="AlphaFoldDB" id="A0A9P1CI39"/>
<evidence type="ECO:0000313" key="1">
    <source>
        <dbReference type="EMBL" id="CAI3991995.1"/>
    </source>
</evidence>
<comment type="caution">
    <text evidence="1">The sequence shown here is derived from an EMBL/GenBank/DDBJ whole genome shotgun (WGS) entry which is preliminary data.</text>
</comment>
<dbReference type="Proteomes" id="UP001152797">
    <property type="component" value="Unassembled WGS sequence"/>
</dbReference>
<name>A0A9P1CI39_9DINO</name>
<dbReference type="GO" id="GO:0016810">
    <property type="term" value="F:hydrolase activity, acting on carbon-nitrogen (but not peptide) bonds"/>
    <property type="evidence" value="ECO:0007669"/>
    <property type="project" value="TreeGrafter"/>
</dbReference>
<dbReference type="PANTHER" id="PTHR28583">
    <property type="entry name" value="ACID AMIDASE"/>
    <property type="match status" value="1"/>
</dbReference>
<sequence length="425" mass="47133">MSLYLCLWFSVAVAVNPPLGTHQLLEYDVDLEASPLERYANVYFDFLQRRGERGLKAFQETYQAWHARLRSALPEIFGANETQKQQRWWEALRRGHPVAAAELYGLSQRLGSDVAGDVAALATAVSLYPLLIISPKALTDAPGAPGRPSACTSSLLSYGGLVYHGRSLDFEPRDPIAETTVVVRHKWRGEAQYTCLQPLVWTTALQWFTCVRPKAFSLSVNARAQGIYMESNSSFEELLRRVGSGAYLLGEIAEEAMAAKSYDEALQILSLAPVVSSNYFILAGVDGQGAVITRFGNSSSADVWSLDSSKVTCDGQPPWLRVQTNVDHWVPFGENYATHRRQHLVNMLTSSSGVPSKDQFLQAYFVSNALEGSENRTQPEDTGAILRPTTIATIILNPSEQPDMRDWYIWNESAKILPPVSEQVI</sequence>
<dbReference type="OrthoDB" id="5273684at2759"/>
<dbReference type="PANTHER" id="PTHR28583:SF4">
    <property type="entry name" value="N-ACYLETHANOLAMINE-HYDROLYZING ACID AMIDASE"/>
    <property type="match status" value="1"/>
</dbReference>